<name>A0A1L5NTN0_9HYPH</name>
<gene>
    <name evidence="2" type="ORF">IE4872_PD00727</name>
</gene>
<feature type="region of interest" description="Disordered" evidence="1">
    <location>
        <begin position="31"/>
        <end position="51"/>
    </location>
</feature>
<geneLocation type="plasmid" evidence="3">
    <name>prgalie4872d</name>
</geneLocation>
<sequence>MTSATILDLAIALTARRRIIRPAFGEIDVGPQRPHLFADDSPQKACRSPSG</sequence>
<accession>A0A1L5NTN0</accession>
<dbReference type="AlphaFoldDB" id="A0A1L5NTN0"/>
<protein>
    <submittedName>
        <fullName evidence="2">Uncharacterized protein</fullName>
    </submittedName>
</protein>
<reference evidence="2 3" key="1">
    <citation type="submission" date="2016-09" db="EMBL/GenBank/DDBJ databases">
        <title>The complete genome sequences of Rhizobium gallicum, symbiovars gallicum and phaseoli, symbionts associated to common bean (Phaseolus vulgaris).</title>
        <authorList>
            <person name="Bustos P."/>
            <person name="Santamaria R.I."/>
            <person name="Perez-Carrascal O.M."/>
            <person name="Juarez S."/>
            <person name="Lozano L."/>
            <person name="Martinez-Flores I."/>
            <person name="Martinez-Romero E."/>
            <person name="Cevallos M."/>
            <person name="Romero D."/>
            <person name="Davila G."/>
            <person name="Gonzalez V."/>
        </authorList>
    </citation>
    <scope>NUCLEOTIDE SEQUENCE [LARGE SCALE GENOMIC DNA]</scope>
    <source>
        <strain evidence="2 3">IE4872</strain>
        <plasmid evidence="3">prgalie4872d</plasmid>
    </source>
</reference>
<dbReference type="Proteomes" id="UP000184749">
    <property type="component" value="Plasmid pRgalIE4872d"/>
</dbReference>
<organism evidence="2 3">
    <name type="scientific">Rhizobium gallicum</name>
    <dbReference type="NCBI Taxonomy" id="56730"/>
    <lineage>
        <taxon>Bacteria</taxon>
        <taxon>Pseudomonadati</taxon>
        <taxon>Pseudomonadota</taxon>
        <taxon>Alphaproteobacteria</taxon>
        <taxon>Hyphomicrobiales</taxon>
        <taxon>Rhizobiaceae</taxon>
        <taxon>Rhizobium/Agrobacterium group</taxon>
        <taxon>Rhizobium</taxon>
    </lineage>
</organism>
<proteinExistence type="predicted"/>
<dbReference type="EMBL" id="CP017105">
    <property type="protein sequence ID" value="APO71257.1"/>
    <property type="molecule type" value="Genomic_DNA"/>
</dbReference>
<evidence type="ECO:0000313" key="2">
    <source>
        <dbReference type="EMBL" id="APO71257.1"/>
    </source>
</evidence>
<evidence type="ECO:0000313" key="3">
    <source>
        <dbReference type="Proteomes" id="UP000184749"/>
    </source>
</evidence>
<evidence type="ECO:0000256" key="1">
    <source>
        <dbReference type="SAM" id="MobiDB-lite"/>
    </source>
</evidence>
<keyword evidence="2" id="KW-0614">Plasmid</keyword>